<dbReference type="SUPFAM" id="SSF46689">
    <property type="entry name" value="Homeodomain-like"/>
    <property type="match status" value="1"/>
</dbReference>
<evidence type="ECO:0000313" key="4">
    <source>
        <dbReference type="EMBL" id="QGV82352.1"/>
    </source>
</evidence>
<dbReference type="KEGG" id="sfic:EIZ62_31930"/>
<dbReference type="Proteomes" id="UP000422572">
    <property type="component" value="Chromosome"/>
</dbReference>
<dbReference type="InterPro" id="IPR001647">
    <property type="entry name" value="HTH_TetR"/>
</dbReference>
<gene>
    <name evidence="4" type="ORF">EIZ62_31930</name>
</gene>
<feature type="DNA-binding region" description="H-T-H motif" evidence="2">
    <location>
        <begin position="39"/>
        <end position="58"/>
    </location>
</feature>
<dbReference type="Gene3D" id="1.10.357.10">
    <property type="entry name" value="Tetracycline Repressor, domain 2"/>
    <property type="match status" value="1"/>
</dbReference>
<reference evidence="4 5" key="1">
    <citation type="submission" date="2018-12" db="EMBL/GenBank/DDBJ databases">
        <title>Complete genome sequence of Streptomyces ficellus NRRL8067, the producer of ficellomycin, feldamycin and nojirimycin.</title>
        <authorList>
            <person name="Zhang H."/>
            <person name="Yue R."/>
            <person name="Liu Y."/>
            <person name="Li M."/>
            <person name="Mu H."/>
            <person name="Zhang J."/>
        </authorList>
    </citation>
    <scope>NUCLEOTIDE SEQUENCE [LARGE SCALE GENOMIC DNA]</scope>
    <source>
        <strain evidence="4 5">NRRL 8067</strain>
    </source>
</reference>
<keyword evidence="1 2" id="KW-0238">DNA-binding</keyword>
<organism evidence="4 5">
    <name type="scientific">Streptomyces ficellus</name>
    <dbReference type="NCBI Taxonomy" id="1977088"/>
    <lineage>
        <taxon>Bacteria</taxon>
        <taxon>Bacillati</taxon>
        <taxon>Actinomycetota</taxon>
        <taxon>Actinomycetes</taxon>
        <taxon>Kitasatosporales</taxon>
        <taxon>Streptomycetaceae</taxon>
        <taxon>Streptomyces</taxon>
    </lineage>
</organism>
<dbReference type="PANTHER" id="PTHR30055:SF158">
    <property type="entry name" value="POSSIBLE TRANSCRIPTIONAL REGULATORY PROTEIN (PROBABLY TETR-FAMILY)"/>
    <property type="match status" value="1"/>
</dbReference>
<dbReference type="RefSeq" id="WP_156696093.1">
    <property type="nucleotide sequence ID" value="NZ_CP034279.1"/>
</dbReference>
<dbReference type="AlphaFoldDB" id="A0A6I6FPL8"/>
<evidence type="ECO:0000259" key="3">
    <source>
        <dbReference type="PROSITE" id="PS50977"/>
    </source>
</evidence>
<dbReference type="EMBL" id="CP034279">
    <property type="protein sequence ID" value="QGV82352.1"/>
    <property type="molecule type" value="Genomic_DNA"/>
</dbReference>
<dbReference type="Gene3D" id="1.10.10.60">
    <property type="entry name" value="Homeodomain-like"/>
    <property type="match status" value="1"/>
</dbReference>
<accession>A0A6I6FPL8</accession>
<dbReference type="PROSITE" id="PS50977">
    <property type="entry name" value="HTH_TETR_2"/>
    <property type="match status" value="1"/>
</dbReference>
<dbReference type="PROSITE" id="PS01081">
    <property type="entry name" value="HTH_TETR_1"/>
    <property type="match status" value="1"/>
</dbReference>
<name>A0A6I6FPL8_9ACTN</name>
<proteinExistence type="predicted"/>
<dbReference type="InterPro" id="IPR023772">
    <property type="entry name" value="DNA-bd_HTH_TetR-type_CS"/>
</dbReference>
<dbReference type="GO" id="GO:0000976">
    <property type="term" value="F:transcription cis-regulatory region binding"/>
    <property type="evidence" value="ECO:0007669"/>
    <property type="project" value="TreeGrafter"/>
</dbReference>
<dbReference type="GO" id="GO:0003700">
    <property type="term" value="F:DNA-binding transcription factor activity"/>
    <property type="evidence" value="ECO:0007669"/>
    <property type="project" value="TreeGrafter"/>
</dbReference>
<keyword evidence="5" id="KW-1185">Reference proteome</keyword>
<dbReference type="PRINTS" id="PR00455">
    <property type="entry name" value="HTHTETR"/>
</dbReference>
<dbReference type="Pfam" id="PF00440">
    <property type="entry name" value="TetR_N"/>
    <property type="match status" value="1"/>
</dbReference>
<dbReference type="InterPro" id="IPR050109">
    <property type="entry name" value="HTH-type_TetR-like_transc_reg"/>
</dbReference>
<evidence type="ECO:0000313" key="5">
    <source>
        <dbReference type="Proteomes" id="UP000422572"/>
    </source>
</evidence>
<evidence type="ECO:0000256" key="1">
    <source>
        <dbReference type="ARBA" id="ARBA00023125"/>
    </source>
</evidence>
<sequence length="226" mass="24110">MTTLPSRAGTKGVPRAAREQQVLAAATEEFGRHGFEATTMTVVAARVGVTKPLLHQYFGSKQDLYLACLTPIGDRLLDALRAAMAEHGTGSPPTALRVLHALFTALDAQRTAWFVLYDATLPPGSEAAQRAAHYRSAIDDLAALGTAGLLQTAGTEEPLGADALQAAGTRDPLDADALKYAWRGLCSALVRWWVNHPEESPEAMTQRCARLFAAGRTLLATSDVDT</sequence>
<dbReference type="OrthoDB" id="3767959at2"/>
<evidence type="ECO:0000256" key="2">
    <source>
        <dbReference type="PROSITE-ProRule" id="PRU00335"/>
    </source>
</evidence>
<feature type="domain" description="HTH tetR-type" evidence="3">
    <location>
        <begin position="16"/>
        <end position="76"/>
    </location>
</feature>
<dbReference type="InterPro" id="IPR009057">
    <property type="entry name" value="Homeodomain-like_sf"/>
</dbReference>
<dbReference type="PANTHER" id="PTHR30055">
    <property type="entry name" value="HTH-TYPE TRANSCRIPTIONAL REGULATOR RUTR"/>
    <property type="match status" value="1"/>
</dbReference>
<protein>
    <submittedName>
        <fullName evidence="4">TetR/AcrR family transcriptional regulator</fullName>
    </submittedName>
</protein>